<proteinExistence type="predicted"/>
<accession>A0A0R0ALL4</accession>
<dbReference type="Proteomes" id="UP000050836">
    <property type="component" value="Unassembled WGS sequence"/>
</dbReference>
<sequence length="95" mass="10697">MLLAAHPARTKMTDYTLNDHAQDVQDLASLREKWENYSGNNPSKFRADIETAKATLARVERALKDTGVLSRTTQEELDAALDKAYPNAHTRQIVQ</sequence>
<dbReference type="EMBL" id="LLXS01000025">
    <property type="protein sequence ID" value="KRG41560.1"/>
    <property type="molecule type" value="Genomic_DNA"/>
</dbReference>
<evidence type="ECO:0000313" key="1">
    <source>
        <dbReference type="EMBL" id="KRG41560.1"/>
    </source>
</evidence>
<dbReference type="AlphaFoldDB" id="A0A0R0ALL4"/>
<protein>
    <submittedName>
        <fullName evidence="1">Uncharacterized protein</fullName>
    </submittedName>
</protein>
<keyword evidence="2" id="KW-1185">Reference proteome</keyword>
<organism evidence="1 2">
    <name type="scientific">Stenotrophomonas pictorum JCM 9942</name>
    <dbReference type="NCBI Taxonomy" id="1236960"/>
    <lineage>
        <taxon>Bacteria</taxon>
        <taxon>Pseudomonadati</taxon>
        <taxon>Pseudomonadota</taxon>
        <taxon>Gammaproteobacteria</taxon>
        <taxon>Lysobacterales</taxon>
        <taxon>Lysobacteraceae</taxon>
        <taxon>Stenotrophomonas</taxon>
    </lineage>
</organism>
<reference evidence="1 2" key="1">
    <citation type="submission" date="2015-10" db="EMBL/GenBank/DDBJ databases">
        <title>Genome sequencing and analysis of members of genus Stenotrophomonas.</title>
        <authorList>
            <person name="Patil P.P."/>
            <person name="Midha S."/>
            <person name="Patil P.B."/>
        </authorList>
    </citation>
    <scope>NUCLEOTIDE SEQUENCE [LARGE SCALE GENOMIC DNA]</scope>
    <source>
        <strain evidence="1 2">JCM 9942</strain>
    </source>
</reference>
<name>A0A0R0ALL4_9GAMM</name>
<comment type="caution">
    <text evidence="1">The sequence shown here is derived from an EMBL/GenBank/DDBJ whole genome shotgun (WGS) entry which is preliminary data.</text>
</comment>
<evidence type="ECO:0000313" key="2">
    <source>
        <dbReference type="Proteomes" id="UP000050836"/>
    </source>
</evidence>
<gene>
    <name evidence="1" type="ORF">ARC78_10835</name>
</gene>